<gene>
    <name evidence="1" type="ORF">H8S57_16225</name>
</gene>
<sequence>MRVTYIDFICDALKKASVGMPIYTSKIAAELGVAYQLDSKEASAATAVAIKRIMDSKVIPELRCYQKGIYYLTAITPFGEARINREQLIADKYLLPDIGYETGFTVMHHLGLTSQMPRQRTLATNLAKDSARTDKKLDVIIRPPKTKVTAENKAYLQVLDVLEMLDKAPVDSKQPYEIISKYILSQQLRYGTLLAIADNFYNKNTILRLAHTASAGGLIG</sequence>
<dbReference type="Proteomes" id="UP000661435">
    <property type="component" value="Unassembled WGS sequence"/>
</dbReference>
<protein>
    <recommendedName>
        <fullName evidence="3">AbiEi antitoxin C-terminal domain-containing protein</fullName>
    </recommendedName>
</protein>
<evidence type="ECO:0000313" key="2">
    <source>
        <dbReference type="Proteomes" id="UP000661435"/>
    </source>
</evidence>
<keyword evidence="2" id="KW-1185">Reference proteome</keyword>
<name>A0A8J6MB79_9FIRM</name>
<accession>A0A8J6MB79</accession>
<reference evidence="1" key="1">
    <citation type="submission" date="2020-08" db="EMBL/GenBank/DDBJ databases">
        <title>Genome public.</title>
        <authorList>
            <person name="Liu C."/>
            <person name="Sun Q."/>
        </authorList>
    </citation>
    <scope>NUCLEOTIDE SEQUENCE</scope>
    <source>
        <strain evidence="1">NSJ-51</strain>
    </source>
</reference>
<dbReference type="EMBL" id="JACOPP010000048">
    <property type="protein sequence ID" value="MBC5735245.1"/>
    <property type="molecule type" value="Genomic_DNA"/>
</dbReference>
<comment type="caution">
    <text evidence="1">The sequence shown here is derived from an EMBL/GenBank/DDBJ whole genome shotgun (WGS) entry which is preliminary data.</text>
</comment>
<proteinExistence type="predicted"/>
<organism evidence="1 2">
    <name type="scientific">Lawsonibacter hominis</name>
    <dbReference type="NCBI Taxonomy" id="2763053"/>
    <lineage>
        <taxon>Bacteria</taxon>
        <taxon>Bacillati</taxon>
        <taxon>Bacillota</taxon>
        <taxon>Clostridia</taxon>
        <taxon>Eubacteriales</taxon>
        <taxon>Oscillospiraceae</taxon>
        <taxon>Lawsonibacter</taxon>
    </lineage>
</organism>
<dbReference type="AlphaFoldDB" id="A0A8J6MB79"/>
<evidence type="ECO:0000313" key="1">
    <source>
        <dbReference type="EMBL" id="MBC5735245.1"/>
    </source>
</evidence>
<dbReference type="RefSeq" id="WP_186909007.1">
    <property type="nucleotide sequence ID" value="NZ_JACOPP010000048.1"/>
</dbReference>
<evidence type="ECO:0008006" key="3">
    <source>
        <dbReference type="Google" id="ProtNLM"/>
    </source>
</evidence>